<reference evidence="1 2" key="1">
    <citation type="submission" date="2023-01" db="EMBL/GenBank/DDBJ databases">
        <authorList>
            <person name="Whitehead M."/>
        </authorList>
    </citation>
    <scope>NUCLEOTIDE SEQUENCE [LARGE SCALE GENOMIC DNA]</scope>
</reference>
<proteinExistence type="predicted"/>
<dbReference type="EMBL" id="CARXXK010000004">
    <property type="protein sequence ID" value="CAI6365722.1"/>
    <property type="molecule type" value="Genomic_DNA"/>
</dbReference>
<sequence>MCRNYGEGNKWIQGKIIQKLSPVTYLIKIIKGNIYKRHLNQIIDCKNKNGTEVEINGDLLEELQNADNNKSNIKEQIVISESVKEAEKEVELETEDKVEGVELRKSCRVIKPPVRLDL</sequence>
<dbReference type="Proteomes" id="UP001160148">
    <property type="component" value="Unassembled WGS sequence"/>
</dbReference>
<name>A0AAV0XCC0_9HEMI</name>
<dbReference type="AlphaFoldDB" id="A0AAV0XCC0"/>
<evidence type="ECO:0000313" key="1">
    <source>
        <dbReference type="EMBL" id="CAI6365722.1"/>
    </source>
</evidence>
<evidence type="ECO:0000313" key="2">
    <source>
        <dbReference type="Proteomes" id="UP001160148"/>
    </source>
</evidence>
<organism evidence="1 2">
    <name type="scientific">Macrosiphum euphorbiae</name>
    <name type="common">potato aphid</name>
    <dbReference type="NCBI Taxonomy" id="13131"/>
    <lineage>
        <taxon>Eukaryota</taxon>
        <taxon>Metazoa</taxon>
        <taxon>Ecdysozoa</taxon>
        <taxon>Arthropoda</taxon>
        <taxon>Hexapoda</taxon>
        <taxon>Insecta</taxon>
        <taxon>Pterygota</taxon>
        <taxon>Neoptera</taxon>
        <taxon>Paraneoptera</taxon>
        <taxon>Hemiptera</taxon>
        <taxon>Sternorrhyncha</taxon>
        <taxon>Aphidomorpha</taxon>
        <taxon>Aphidoidea</taxon>
        <taxon>Aphididae</taxon>
        <taxon>Macrosiphini</taxon>
        <taxon>Macrosiphum</taxon>
    </lineage>
</organism>
<accession>A0AAV0XCC0</accession>
<protein>
    <submittedName>
        <fullName evidence="1">Uncharacterized protein</fullName>
    </submittedName>
</protein>
<keyword evidence="2" id="KW-1185">Reference proteome</keyword>
<gene>
    <name evidence="1" type="ORF">MEUPH1_LOCUS20401</name>
</gene>
<comment type="caution">
    <text evidence="1">The sequence shown here is derived from an EMBL/GenBank/DDBJ whole genome shotgun (WGS) entry which is preliminary data.</text>
</comment>